<dbReference type="AlphaFoldDB" id="A0A804KKY2"/>
<dbReference type="EMBL" id="HG996474">
    <property type="protein sequence ID" value="CAG1835929.1"/>
    <property type="molecule type" value="Genomic_DNA"/>
</dbReference>
<sequence length="349" mass="38710">MRTRRHARTPCIWRSAPSSPWPSRPPSSSSYWRSSSGPAPAPCSAQPTSRPSCQPQTRRLQSWWTGSSDCSPPTALSAAPSRPATTAAPRISTAPRVCKYLTKNEDGVSLASMSLMNQDKVLMESWYYLKDAVLEGGIPFNNATGMAPFEYHGSDPRFNRLFNDSMRGHSTILMKKLLQVYCGFDSIEVLVDVGGGIGATLHMITSRHSHVKGVNFDLPHVICEAPPYPGVEYVSGDMFIGIPSGDAIFLKWILHDWSDEHCVKILKNCWKALPEKGKVIVLESVLPTIQESTPQAKCVYETDVIMLAHSDGGRERTRKEFQDLARDASFSGFNITHLFAATWVMEFTK</sequence>
<dbReference type="Pfam" id="PF00891">
    <property type="entry name" value="Methyltransf_2"/>
    <property type="match status" value="1"/>
</dbReference>
<feature type="domain" description="O-methyltransferase C-terminal" evidence="5">
    <location>
        <begin position="126"/>
        <end position="331"/>
    </location>
</feature>
<keyword evidence="2" id="KW-0808">Transferase</keyword>
<gene>
    <name evidence="6" type="ORF">GSMUA_238980.1</name>
</gene>
<dbReference type="OMA" id="VIIVECI"/>
<dbReference type="PROSITE" id="PS51683">
    <property type="entry name" value="SAM_OMT_II"/>
    <property type="match status" value="1"/>
</dbReference>
<evidence type="ECO:0000313" key="8">
    <source>
        <dbReference type="Proteomes" id="UP000012960"/>
    </source>
</evidence>
<dbReference type="InterPro" id="IPR029063">
    <property type="entry name" value="SAM-dependent_MTases_sf"/>
</dbReference>
<dbReference type="InterPro" id="IPR016461">
    <property type="entry name" value="COMT-like"/>
</dbReference>
<dbReference type="EnsemblPlants" id="Ma09_t18160.1">
    <property type="protein sequence ID" value="Ma09_p18160.1"/>
    <property type="gene ID" value="Ma09_g18160"/>
</dbReference>
<dbReference type="GO" id="GO:0008757">
    <property type="term" value="F:S-adenosylmethionine-dependent methyltransferase activity"/>
    <property type="evidence" value="ECO:0000318"/>
    <property type="project" value="GO_Central"/>
</dbReference>
<reference evidence="6" key="1">
    <citation type="submission" date="2021-03" db="EMBL/GenBank/DDBJ databases">
        <authorList>
            <consortium name="Genoscope - CEA"/>
            <person name="William W."/>
        </authorList>
    </citation>
    <scope>NUCLEOTIDE SEQUENCE</scope>
    <source>
        <strain evidence="6">Doubled-haploid Pahang</strain>
    </source>
</reference>
<evidence type="ECO:0000256" key="4">
    <source>
        <dbReference type="SAM" id="MobiDB-lite"/>
    </source>
</evidence>
<name>A0A804KKY2_MUSAM</name>
<dbReference type="SUPFAM" id="SSF53335">
    <property type="entry name" value="S-adenosyl-L-methionine-dependent methyltransferases"/>
    <property type="match status" value="1"/>
</dbReference>
<dbReference type="InterPro" id="IPR001077">
    <property type="entry name" value="COMT_C"/>
</dbReference>
<dbReference type="Gramene" id="Ma09_t18160.1">
    <property type="protein sequence ID" value="Ma09_p18160.1"/>
    <property type="gene ID" value="Ma09_g18160"/>
</dbReference>
<evidence type="ECO:0000256" key="2">
    <source>
        <dbReference type="ARBA" id="ARBA00022679"/>
    </source>
</evidence>
<reference evidence="7" key="2">
    <citation type="submission" date="2021-05" db="UniProtKB">
        <authorList>
            <consortium name="EnsemblPlants"/>
        </authorList>
    </citation>
    <scope>IDENTIFICATION</scope>
    <source>
        <strain evidence="7">subsp. malaccensis</strain>
    </source>
</reference>
<protein>
    <submittedName>
        <fullName evidence="6">(wild Malaysian banana) hypothetical protein</fullName>
    </submittedName>
</protein>
<evidence type="ECO:0000313" key="7">
    <source>
        <dbReference type="EnsemblPlants" id="Ma09_p18160.1"/>
    </source>
</evidence>
<dbReference type="Proteomes" id="UP000012960">
    <property type="component" value="Unplaced"/>
</dbReference>
<evidence type="ECO:0000313" key="6">
    <source>
        <dbReference type="EMBL" id="CAG1835929.1"/>
    </source>
</evidence>
<evidence type="ECO:0000256" key="3">
    <source>
        <dbReference type="ARBA" id="ARBA00022691"/>
    </source>
</evidence>
<keyword evidence="1" id="KW-0489">Methyltransferase</keyword>
<keyword evidence="3" id="KW-0949">S-adenosyl-L-methionine</keyword>
<dbReference type="GO" id="GO:0032259">
    <property type="term" value="P:methylation"/>
    <property type="evidence" value="ECO:0000318"/>
    <property type="project" value="GO_Central"/>
</dbReference>
<feature type="compositionally biased region" description="Low complexity" evidence="4">
    <location>
        <begin position="71"/>
        <end position="89"/>
    </location>
</feature>
<dbReference type="GO" id="GO:0008171">
    <property type="term" value="F:O-methyltransferase activity"/>
    <property type="evidence" value="ECO:0000318"/>
    <property type="project" value="GO_Central"/>
</dbReference>
<dbReference type="Gene3D" id="3.40.50.150">
    <property type="entry name" value="Vaccinia Virus protein VP39"/>
    <property type="match status" value="1"/>
</dbReference>
<dbReference type="FunFam" id="3.40.50.150:FF:000061">
    <property type="entry name" value="Caffeic acid O-methyltransferase"/>
    <property type="match status" value="1"/>
</dbReference>
<evidence type="ECO:0000256" key="1">
    <source>
        <dbReference type="ARBA" id="ARBA00022603"/>
    </source>
</evidence>
<keyword evidence="8" id="KW-1185">Reference proteome</keyword>
<dbReference type="InParanoid" id="A0A804KKY2"/>
<feature type="compositionally biased region" description="Low complexity" evidence="4">
    <location>
        <begin position="26"/>
        <end position="47"/>
    </location>
</feature>
<organism evidence="7 8">
    <name type="scientific">Musa acuminata subsp. malaccensis</name>
    <name type="common">Wild banana</name>
    <name type="synonym">Musa malaccensis</name>
    <dbReference type="NCBI Taxonomy" id="214687"/>
    <lineage>
        <taxon>Eukaryota</taxon>
        <taxon>Viridiplantae</taxon>
        <taxon>Streptophyta</taxon>
        <taxon>Embryophyta</taxon>
        <taxon>Tracheophyta</taxon>
        <taxon>Spermatophyta</taxon>
        <taxon>Magnoliopsida</taxon>
        <taxon>Liliopsida</taxon>
        <taxon>Zingiberales</taxon>
        <taxon>Musaceae</taxon>
        <taxon>Musa</taxon>
    </lineage>
</organism>
<dbReference type="PANTHER" id="PTHR11746">
    <property type="entry name" value="O-METHYLTRANSFERASE"/>
    <property type="match status" value="1"/>
</dbReference>
<evidence type="ECO:0000259" key="5">
    <source>
        <dbReference type="Pfam" id="PF00891"/>
    </source>
</evidence>
<feature type="region of interest" description="Disordered" evidence="4">
    <location>
        <begin position="1"/>
        <end position="89"/>
    </location>
</feature>
<proteinExistence type="predicted"/>
<feature type="compositionally biased region" description="Polar residues" evidence="4">
    <location>
        <begin position="48"/>
        <end position="70"/>
    </location>
</feature>
<accession>A0A804KKY2</accession>